<evidence type="ECO:0000313" key="5">
    <source>
        <dbReference type="Proteomes" id="UP001208245"/>
    </source>
</evidence>
<keyword evidence="4" id="KW-0378">Hydrolase</keyword>
<dbReference type="InterPro" id="IPR015117">
    <property type="entry name" value="IdeS"/>
</dbReference>
<keyword evidence="2" id="KW-0732">Signal</keyword>
<dbReference type="EC" id="3.4.22.-" evidence="4"/>
<evidence type="ECO:0000259" key="3">
    <source>
        <dbReference type="Pfam" id="PF09028"/>
    </source>
</evidence>
<feature type="domain" description="Ig protease IdeS" evidence="3">
    <location>
        <begin position="100"/>
        <end position="430"/>
    </location>
</feature>
<feature type="region of interest" description="Disordered" evidence="1">
    <location>
        <begin position="29"/>
        <end position="121"/>
    </location>
</feature>
<dbReference type="InterPro" id="IPR038765">
    <property type="entry name" value="Papain-like_cys_pep_sf"/>
</dbReference>
<comment type="caution">
    <text evidence="4">The sequence shown here is derived from an EMBL/GenBank/DDBJ whole genome shotgun (WGS) entry which is preliminary data.</text>
</comment>
<feature type="compositionally biased region" description="Polar residues" evidence="1">
    <location>
        <begin position="93"/>
        <end position="106"/>
    </location>
</feature>
<feature type="chain" id="PRO_5046232141" evidence="2">
    <location>
        <begin position="22"/>
        <end position="437"/>
    </location>
</feature>
<proteinExistence type="predicted"/>
<feature type="signal peptide" evidence="2">
    <location>
        <begin position="1"/>
        <end position="21"/>
    </location>
</feature>
<feature type="compositionally biased region" description="Basic and acidic residues" evidence="1">
    <location>
        <begin position="49"/>
        <end position="64"/>
    </location>
</feature>
<keyword evidence="5" id="KW-1185">Reference proteome</keyword>
<accession>A0ABT3BN74</accession>
<evidence type="ECO:0000256" key="1">
    <source>
        <dbReference type="SAM" id="MobiDB-lite"/>
    </source>
</evidence>
<dbReference type="Pfam" id="PF09028">
    <property type="entry name" value="Mac-1"/>
    <property type="match status" value="1"/>
</dbReference>
<dbReference type="Proteomes" id="UP001208245">
    <property type="component" value="Unassembled WGS sequence"/>
</dbReference>
<dbReference type="Gene3D" id="3.90.70.10">
    <property type="entry name" value="Cysteine proteinases"/>
    <property type="match status" value="1"/>
</dbReference>
<organism evidence="4 5">
    <name type="scientific">Ureaplasma miroungigenitalium</name>
    <dbReference type="NCBI Taxonomy" id="1042321"/>
    <lineage>
        <taxon>Bacteria</taxon>
        <taxon>Bacillati</taxon>
        <taxon>Mycoplasmatota</taxon>
        <taxon>Mycoplasmoidales</taxon>
        <taxon>Mycoplasmoidaceae</taxon>
        <taxon>Ureaplasma</taxon>
    </lineage>
</organism>
<dbReference type="RefSeq" id="WP_263822004.1">
    <property type="nucleotide sequence ID" value="NZ_JAOXHK010000003.1"/>
</dbReference>
<dbReference type="EMBL" id="JAOXHL010000003">
    <property type="protein sequence ID" value="MCV3728693.1"/>
    <property type="molecule type" value="Genomic_DNA"/>
</dbReference>
<dbReference type="SUPFAM" id="SSF54001">
    <property type="entry name" value="Cysteine proteinases"/>
    <property type="match status" value="1"/>
</dbReference>
<feature type="compositionally biased region" description="Basic and acidic residues" evidence="1">
    <location>
        <begin position="76"/>
        <end position="88"/>
    </location>
</feature>
<feature type="compositionally biased region" description="Polar residues" evidence="1">
    <location>
        <begin position="29"/>
        <end position="47"/>
    </location>
</feature>
<gene>
    <name evidence="4" type="ORF">OF376_02805</name>
</gene>
<dbReference type="GO" id="GO:0016787">
    <property type="term" value="F:hydrolase activity"/>
    <property type="evidence" value="ECO:0007669"/>
    <property type="project" value="UniProtKB-KW"/>
</dbReference>
<sequence length="437" mass="50147">MKNIKIYLLTLSLLLPLPLVSCTHVTSKNENEMGNQESHPNQEQTPADKQGEEQSKHPDSHNNDIQDESNTNTQTPEKKEQITKKPDSDLVLINNNATSVEPQNEQTNEENDEHHKAPETQKPTIDTTKIIPSLKAKVAQTIWVAGVNLNLSDFRKVNDPELEVYEYPLRNAHNEGWYDINKRLINGDWSLCSAIVATNWLHWWLDRNQEYIQKYVAQYPDKAIIKAGNIEKKLESINVNYQDENHYYDRSRIFDYFNGMFANRALWPDKLIDMFINGYKYSSYMTPNNESEYSPAASRGFFKDVFKAHRLTDVASPGSLEHFSETVTNWLKEGRALAVSFGSKTKGHIVTIWGADFDDNGNILALYISDSDNKSDTMRLSPEKEPERVGITRLRVDYSTGSARLSGFIEDGKGVNIWNLYSISDGKEYWKTFFENN</sequence>
<reference evidence="4 5" key="1">
    <citation type="journal article" date="2020" name="Int. J. Syst. Evol. Microbiol.">
        <title>Ureaplasma miroungigenitalium sp. nov. isolated from northern elephant seals (Mirounga angustirostris) and Ureaplasma zalophigenitalium sp. nov. isolated from California sea lions (Zalophus californianus).</title>
        <authorList>
            <person name="Volokhov D.V."/>
            <person name="Gulland F.M."/>
            <person name="Gao Y."/>
            <person name="Chizhikov V.E."/>
        </authorList>
    </citation>
    <scope>NUCLEOTIDE SEQUENCE [LARGE SCALE GENOMIC DNA]</scope>
    <source>
        <strain evidence="4 5">ES3182-GEN</strain>
    </source>
</reference>
<protein>
    <submittedName>
        <fullName evidence="4">IdeS/Mac family cysteine endopeptidase</fullName>
        <ecNumber evidence="4">3.4.22.-</ecNumber>
    </submittedName>
</protein>
<name>A0ABT3BN74_9BACT</name>
<evidence type="ECO:0000256" key="2">
    <source>
        <dbReference type="SAM" id="SignalP"/>
    </source>
</evidence>
<evidence type="ECO:0000313" key="4">
    <source>
        <dbReference type="EMBL" id="MCV3728693.1"/>
    </source>
</evidence>